<keyword evidence="4 6" id="KW-0862">Zinc</keyword>
<dbReference type="AlphaFoldDB" id="A0A177ATF9"/>
<feature type="compositionally biased region" description="Polar residues" evidence="7">
    <location>
        <begin position="43"/>
        <end position="53"/>
    </location>
</feature>
<accession>A0A177ATF9</accession>
<dbReference type="GO" id="GO:0046872">
    <property type="term" value="F:metal ion binding"/>
    <property type="evidence" value="ECO:0007669"/>
    <property type="project" value="UniProtKB-KW"/>
</dbReference>
<dbReference type="PANTHER" id="PTHR11085:SF9">
    <property type="entry name" value="NAD-DEPENDENT PROTEIN DEACETYLASE SIRTUIN-1"/>
    <property type="match status" value="1"/>
</dbReference>
<evidence type="ECO:0000313" key="10">
    <source>
        <dbReference type="Proteomes" id="UP000078046"/>
    </source>
</evidence>
<feature type="binding site" evidence="6">
    <location>
        <position position="250"/>
    </location>
    <ligand>
        <name>Zn(2+)</name>
        <dbReference type="ChEBI" id="CHEBI:29105"/>
    </ligand>
</feature>
<evidence type="ECO:0000256" key="2">
    <source>
        <dbReference type="ARBA" id="ARBA00022679"/>
    </source>
</evidence>
<organism evidence="9 10">
    <name type="scientific">Intoshia linei</name>
    <dbReference type="NCBI Taxonomy" id="1819745"/>
    <lineage>
        <taxon>Eukaryota</taxon>
        <taxon>Metazoa</taxon>
        <taxon>Spiralia</taxon>
        <taxon>Lophotrochozoa</taxon>
        <taxon>Mesozoa</taxon>
        <taxon>Orthonectida</taxon>
        <taxon>Rhopaluridae</taxon>
        <taxon>Intoshia</taxon>
    </lineage>
</organism>
<dbReference type="Gene3D" id="3.30.1600.10">
    <property type="entry name" value="SIR2/SIRT2 'Small Domain"/>
    <property type="match status" value="1"/>
</dbReference>
<dbReference type="InterPro" id="IPR050134">
    <property type="entry name" value="NAD-dep_sirtuin_deacylases"/>
</dbReference>
<keyword evidence="3 6" id="KW-0479">Metal-binding</keyword>
<dbReference type="EMBL" id="LWCA01001690">
    <property type="protein sequence ID" value="OAF64661.1"/>
    <property type="molecule type" value="Genomic_DNA"/>
</dbReference>
<evidence type="ECO:0000313" key="9">
    <source>
        <dbReference type="EMBL" id="OAF64661.1"/>
    </source>
</evidence>
<dbReference type="GO" id="GO:0003714">
    <property type="term" value="F:transcription corepressor activity"/>
    <property type="evidence" value="ECO:0007669"/>
    <property type="project" value="TreeGrafter"/>
</dbReference>
<evidence type="ECO:0000256" key="4">
    <source>
        <dbReference type="ARBA" id="ARBA00022833"/>
    </source>
</evidence>
<evidence type="ECO:0000256" key="7">
    <source>
        <dbReference type="SAM" id="MobiDB-lite"/>
    </source>
</evidence>
<feature type="region of interest" description="Disordered" evidence="7">
    <location>
        <begin position="1"/>
        <end position="53"/>
    </location>
</feature>
<dbReference type="Proteomes" id="UP000078046">
    <property type="component" value="Unassembled WGS sequence"/>
</dbReference>
<feature type="binding site" evidence="6">
    <location>
        <position position="271"/>
    </location>
    <ligand>
        <name>Zn(2+)</name>
        <dbReference type="ChEBI" id="CHEBI:29105"/>
    </ligand>
</feature>
<feature type="binding site" evidence="6">
    <location>
        <position position="274"/>
    </location>
    <ligand>
        <name>Zn(2+)</name>
        <dbReference type="ChEBI" id="CHEBI:29105"/>
    </ligand>
</feature>
<dbReference type="GO" id="GO:0002039">
    <property type="term" value="F:p53 binding"/>
    <property type="evidence" value="ECO:0007669"/>
    <property type="project" value="TreeGrafter"/>
</dbReference>
<dbReference type="GO" id="GO:0070403">
    <property type="term" value="F:NAD+ binding"/>
    <property type="evidence" value="ECO:0007669"/>
    <property type="project" value="InterPro"/>
</dbReference>
<dbReference type="Pfam" id="PF02146">
    <property type="entry name" value="SIR2"/>
    <property type="match status" value="1"/>
</dbReference>
<gene>
    <name evidence="9" type="ORF">A3Q56_07625</name>
</gene>
<dbReference type="GO" id="GO:0017136">
    <property type="term" value="F:histone deacetylase activity, NAD-dependent"/>
    <property type="evidence" value="ECO:0007669"/>
    <property type="project" value="TreeGrafter"/>
</dbReference>
<dbReference type="PANTHER" id="PTHR11085">
    <property type="entry name" value="NAD-DEPENDENT PROTEIN DEACYLASE SIRTUIN-5, MITOCHONDRIAL-RELATED"/>
    <property type="match status" value="1"/>
</dbReference>
<dbReference type="GO" id="GO:0005654">
    <property type="term" value="C:nucleoplasm"/>
    <property type="evidence" value="ECO:0007669"/>
    <property type="project" value="TreeGrafter"/>
</dbReference>
<feature type="non-terminal residue" evidence="9">
    <location>
        <position position="435"/>
    </location>
</feature>
<feature type="domain" description="Deacetylase sirtuin-type" evidence="8">
    <location>
        <begin position="112"/>
        <end position="373"/>
    </location>
</feature>
<dbReference type="InterPro" id="IPR026591">
    <property type="entry name" value="Sirtuin_cat_small_dom_sf"/>
</dbReference>
<keyword evidence="2" id="KW-0808">Transferase</keyword>
<evidence type="ECO:0000256" key="5">
    <source>
        <dbReference type="ARBA" id="ARBA00023027"/>
    </source>
</evidence>
<evidence type="ECO:0000256" key="6">
    <source>
        <dbReference type="PROSITE-ProRule" id="PRU00236"/>
    </source>
</evidence>
<feature type="binding site" evidence="6">
    <location>
        <position position="247"/>
    </location>
    <ligand>
        <name>Zn(2+)</name>
        <dbReference type="ChEBI" id="CHEBI:29105"/>
    </ligand>
</feature>
<dbReference type="Gene3D" id="3.40.50.1220">
    <property type="entry name" value="TPP-binding domain"/>
    <property type="match status" value="1"/>
</dbReference>
<comment type="cofactor">
    <cofactor evidence="1">
        <name>Zn(2+)</name>
        <dbReference type="ChEBI" id="CHEBI:29105"/>
    </cofactor>
</comment>
<protein>
    <recommendedName>
        <fullName evidence="8">Deacetylase sirtuin-type domain-containing protein</fullName>
    </recommendedName>
</protein>
<dbReference type="GO" id="GO:0033553">
    <property type="term" value="C:rDNA heterochromatin"/>
    <property type="evidence" value="ECO:0007669"/>
    <property type="project" value="TreeGrafter"/>
</dbReference>
<dbReference type="SUPFAM" id="SSF52467">
    <property type="entry name" value="DHS-like NAD/FAD-binding domain"/>
    <property type="match status" value="1"/>
</dbReference>
<dbReference type="InterPro" id="IPR003000">
    <property type="entry name" value="Sirtuin"/>
</dbReference>
<comment type="caution">
    <text evidence="9">The sequence shown here is derived from an EMBL/GenBank/DDBJ whole genome shotgun (WGS) entry which is preliminary data.</text>
</comment>
<reference evidence="9 10" key="1">
    <citation type="submission" date="2016-04" db="EMBL/GenBank/DDBJ databases">
        <title>The genome of Intoshia linei affirms orthonectids as highly simplified spiralians.</title>
        <authorList>
            <person name="Mikhailov K.V."/>
            <person name="Slusarev G.S."/>
            <person name="Nikitin M.A."/>
            <person name="Logacheva M.D."/>
            <person name="Penin A."/>
            <person name="Aleoshin V."/>
            <person name="Panchin Y.V."/>
        </authorList>
    </citation>
    <scope>NUCLEOTIDE SEQUENCE [LARGE SCALE GENOMIC DNA]</scope>
    <source>
        <strain evidence="9">Intl2013</strain>
        <tissue evidence="9">Whole animal</tissue>
    </source>
</reference>
<dbReference type="GO" id="GO:0005637">
    <property type="term" value="C:nuclear inner membrane"/>
    <property type="evidence" value="ECO:0007669"/>
    <property type="project" value="TreeGrafter"/>
</dbReference>
<keyword evidence="10" id="KW-1185">Reference proteome</keyword>
<evidence type="ECO:0000259" key="8">
    <source>
        <dbReference type="PROSITE" id="PS50305"/>
    </source>
</evidence>
<keyword evidence="5" id="KW-0520">NAD</keyword>
<dbReference type="PROSITE" id="PS50305">
    <property type="entry name" value="SIRTUIN"/>
    <property type="match status" value="1"/>
</dbReference>
<feature type="active site" description="Proton acceptor" evidence="6">
    <location>
        <position position="239"/>
    </location>
</feature>
<sequence>MNTNENLTDNVYIVSSDSSSEDEVEKTNTTISSSVRDSESNNEEQSNKLLNDDIPTSDNIQTYADYVFELITKATDPETVLKDLILETRDSSKLYVLKSALDILIGYNRREKLKNYNTIDDFVYSIANCSNIIVIAGAGISVNCGIPDFRSANGIYSKLVGLYPELNSPQDMFSINFFKYNPEPFYRFAKTVYPGNFLPSKSHYFIKKLEQAGKLLRLYTQNIDTLEHVADIKNLIQCHGSFATAHCMQCKYEYKCDDIKESILKQEVPICKKCISPERRNVIKPDVIFFGEDLPKCFYDNIKSDMEKCDLLIVMGSSMKVSPVAEIPDNISESIPTILINNESIRHINFDVELIGDCDKIVTELEKRIFPKENENVENFNLTEVSVKHFLKSKGYPIEDNTKVRLASKSNVLDDGSEEFDNKKPSFVQLSFAKE</sequence>
<evidence type="ECO:0000256" key="1">
    <source>
        <dbReference type="ARBA" id="ARBA00001947"/>
    </source>
</evidence>
<name>A0A177ATF9_9BILA</name>
<dbReference type="InterPro" id="IPR026590">
    <property type="entry name" value="Ssirtuin_cat_dom"/>
</dbReference>
<proteinExistence type="predicted"/>
<dbReference type="OrthoDB" id="424302at2759"/>
<evidence type="ECO:0000256" key="3">
    <source>
        <dbReference type="ARBA" id="ARBA00022723"/>
    </source>
</evidence>
<dbReference type="InterPro" id="IPR029035">
    <property type="entry name" value="DHS-like_NAD/FAD-binding_dom"/>
</dbReference>